<reference evidence="2 3" key="1">
    <citation type="journal article" date="2022" name="IScience">
        <title>An ultrasensitive nanofiber-based assay for enzymatic hydrolysis and deep-sea microbial degradation of cellulose.</title>
        <authorList>
            <person name="Tsudome M."/>
            <person name="Tachioka M."/>
            <person name="Miyazaki M."/>
            <person name="Uchimura K."/>
            <person name="Tsuda M."/>
            <person name="Takaki Y."/>
            <person name="Deguchi S."/>
        </authorList>
    </citation>
    <scope>NUCLEOTIDE SEQUENCE [LARGE SCALE GENOMIC DNA]</scope>
    <source>
        <strain evidence="2 3">GE09</strain>
    </source>
</reference>
<organism evidence="2 3">
    <name type="scientific">Marinagarivorans cellulosilyticus</name>
    <dbReference type="NCBI Taxonomy" id="2721545"/>
    <lineage>
        <taxon>Bacteria</taxon>
        <taxon>Pseudomonadati</taxon>
        <taxon>Pseudomonadota</taxon>
        <taxon>Gammaproteobacteria</taxon>
        <taxon>Cellvibrionales</taxon>
        <taxon>Cellvibrionaceae</taxon>
        <taxon>Marinagarivorans</taxon>
    </lineage>
</organism>
<gene>
    <name evidence="2" type="ORF">MARGE09_P0037</name>
</gene>
<protein>
    <submittedName>
        <fullName evidence="2">Uncharacterized protein</fullName>
    </submittedName>
</protein>
<proteinExistence type="predicted"/>
<sequence>MLNKATLYLMLTLLPINACSAQPVQNAQAKDCSYPHAVITSIDSIDNASVLPEVKGSDSSSLEHTVTHTIEYKNGDIAVLEQKYCSIYNFEVTYRIKQLTKQSFTAALSNIDQLIPKVQQDYRLIAPLDMIVDREMNEHQLSIESAFTRGLPQMAARSDNSVEHFIRFQPATSGNPTTLTFYFGLGGL</sequence>
<keyword evidence="1" id="KW-0732">Signal</keyword>
<evidence type="ECO:0000313" key="3">
    <source>
        <dbReference type="Proteomes" id="UP001320119"/>
    </source>
</evidence>
<keyword evidence="3" id="KW-1185">Reference proteome</keyword>
<accession>A0AAN2BIE8</accession>
<evidence type="ECO:0000313" key="2">
    <source>
        <dbReference type="EMBL" id="BCD95838.1"/>
    </source>
</evidence>
<name>A0AAN2BIE8_9GAMM</name>
<feature type="signal peptide" evidence="1">
    <location>
        <begin position="1"/>
        <end position="21"/>
    </location>
</feature>
<dbReference type="AlphaFoldDB" id="A0AAN2BIE8"/>
<dbReference type="Proteomes" id="UP001320119">
    <property type="component" value="Chromosome"/>
</dbReference>
<dbReference type="RefSeq" id="WP_236985293.1">
    <property type="nucleotide sequence ID" value="NZ_AP023086.1"/>
</dbReference>
<dbReference type="KEGG" id="marq:MARGE09_P0037"/>
<evidence type="ECO:0000256" key="1">
    <source>
        <dbReference type="SAM" id="SignalP"/>
    </source>
</evidence>
<dbReference type="EMBL" id="AP023086">
    <property type="protein sequence ID" value="BCD95838.1"/>
    <property type="molecule type" value="Genomic_DNA"/>
</dbReference>
<feature type="chain" id="PRO_5043034406" evidence="1">
    <location>
        <begin position="22"/>
        <end position="188"/>
    </location>
</feature>